<proteinExistence type="predicted"/>
<dbReference type="Pfam" id="PF00072">
    <property type="entry name" value="Response_reg"/>
    <property type="match status" value="1"/>
</dbReference>
<dbReference type="InterPro" id="IPR011006">
    <property type="entry name" value="CheY-like_superfamily"/>
</dbReference>
<feature type="domain" description="Response regulatory" evidence="3">
    <location>
        <begin position="10"/>
        <end position="127"/>
    </location>
</feature>
<dbReference type="EMBL" id="JBFRYC010000006">
    <property type="protein sequence ID" value="MEX1662222.1"/>
    <property type="molecule type" value="Genomic_DNA"/>
</dbReference>
<dbReference type="RefSeq" id="WP_368392064.1">
    <property type="nucleotide sequence ID" value="NZ_JBFRYC010000006.1"/>
</dbReference>
<accession>A0ABV3TKW0</accession>
<evidence type="ECO:0000256" key="1">
    <source>
        <dbReference type="ARBA" id="ARBA00022553"/>
    </source>
</evidence>
<dbReference type="InterPro" id="IPR050595">
    <property type="entry name" value="Bact_response_regulator"/>
</dbReference>
<dbReference type="InterPro" id="IPR001789">
    <property type="entry name" value="Sig_transdc_resp-reg_receiver"/>
</dbReference>
<evidence type="ECO:0000313" key="4">
    <source>
        <dbReference type="EMBL" id="MEX1662222.1"/>
    </source>
</evidence>
<dbReference type="SMART" id="SM00448">
    <property type="entry name" value="REC"/>
    <property type="match status" value="1"/>
</dbReference>
<keyword evidence="1 2" id="KW-0597">Phosphoprotein</keyword>
<evidence type="ECO:0000259" key="3">
    <source>
        <dbReference type="PROSITE" id="PS50110"/>
    </source>
</evidence>
<organism evidence="4 5">
    <name type="scientific">Thioclava arctica</name>
    <dbReference type="NCBI Taxonomy" id="3238301"/>
    <lineage>
        <taxon>Bacteria</taxon>
        <taxon>Pseudomonadati</taxon>
        <taxon>Pseudomonadota</taxon>
        <taxon>Alphaproteobacteria</taxon>
        <taxon>Rhodobacterales</taxon>
        <taxon>Paracoccaceae</taxon>
        <taxon>Thioclava</taxon>
    </lineage>
</organism>
<protein>
    <submittedName>
        <fullName evidence="4">Response regulator</fullName>
    </submittedName>
</protein>
<feature type="modified residue" description="4-aspartylphosphate" evidence="2">
    <location>
        <position position="60"/>
    </location>
</feature>
<dbReference type="PROSITE" id="PS50110">
    <property type="entry name" value="RESPONSE_REGULATORY"/>
    <property type="match status" value="1"/>
</dbReference>
<sequence>MTQVELNTPRILHVDDDDDIRAITQIALEVVGKLEVHQCASGQEALLVAAEFTPDLFLLDVMMPGMTGEDTLAALRRIPGLENTPVIFMTAKAQADDVERLMSLGSAKVITKPFDPLTLASKIVEIWQQQQITAAP</sequence>
<dbReference type="Gene3D" id="3.40.50.2300">
    <property type="match status" value="1"/>
</dbReference>
<name>A0ABV3TKW0_9RHOB</name>
<keyword evidence="5" id="KW-1185">Reference proteome</keyword>
<gene>
    <name evidence="4" type="ORF">AB4874_11265</name>
</gene>
<reference evidence="4 5" key="1">
    <citation type="journal article" date="2011" name="Int. J. Syst. Evol. Microbiol.">
        <title>Zhongshania antarctica gen. nov., sp. nov. and Zhongshania guokunii sp. nov., gammaproteobacteria respectively isolated from coastal attached (fast) ice and surface seawater of the Antarctic.</title>
        <authorList>
            <person name="Li H.J."/>
            <person name="Zhang X.Y."/>
            <person name="Chen C.X."/>
            <person name="Zhang Y.J."/>
            <person name="Gao Z.M."/>
            <person name="Yu Y."/>
            <person name="Chen X.L."/>
            <person name="Chen B."/>
            <person name="Zhang Y.Z."/>
        </authorList>
    </citation>
    <scope>NUCLEOTIDE SEQUENCE [LARGE SCALE GENOMIC DNA]</scope>
    <source>
        <strain evidence="4 5">15-R06ZXC-3</strain>
    </source>
</reference>
<comment type="caution">
    <text evidence="4">The sequence shown here is derived from an EMBL/GenBank/DDBJ whole genome shotgun (WGS) entry which is preliminary data.</text>
</comment>
<dbReference type="Proteomes" id="UP001557465">
    <property type="component" value="Unassembled WGS sequence"/>
</dbReference>
<dbReference type="PANTHER" id="PTHR44591:SF3">
    <property type="entry name" value="RESPONSE REGULATORY DOMAIN-CONTAINING PROTEIN"/>
    <property type="match status" value="1"/>
</dbReference>
<evidence type="ECO:0000313" key="5">
    <source>
        <dbReference type="Proteomes" id="UP001557465"/>
    </source>
</evidence>
<evidence type="ECO:0000256" key="2">
    <source>
        <dbReference type="PROSITE-ProRule" id="PRU00169"/>
    </source>
</evidence>
<dbReference type="SUPFAM" id="SSF52172">
    <property type="entry name" value="CheY-like"/>
    <property type="match status" value="1"/>
</dbReference>
<dbReference type="PANTHER" id="PTHR44591">
    <property type="entry name" value="STRESS RESPONSE REGULATOR PROTEIN 1"/>
    <property type="match status" value="1"/>
</dbReference>